<evidence type="ECO:0000259" key="15">
    <source>
        <dbReference type="PROSITE" id="PS51747"/>
    </source>
</evidence>
<dbReference type="NCBIfam" id="TIGR00227">
    <property type="entry name" value="ribD_Cterm"/>
    <property type="match status" value="1"/>
</dbReference>
<evidence type="ECO:0000256" key="5">
    <source>
        <dbReference type="ARBA" id="ARBA00007417"/>
    </source>
</evidence>
<evidence type="ECO:0000256" key="4">
    <source>
        <dbReference type="ARBA" id="ARBA00005259"/>
    </source>
</evidence>
<evidence type="ECO:0000313" key="16">
    <source>
        <dbReference type="EMBL" id="GAA0747008.1"/>
    </source>
</evidence>
<dbReference type="PROSITE" id="PS51747">
    <property type="entry name" value="CYT_DCMP_DEAMINASES_2"/>
    <property type="match status" value="1"/>
</dbReference>
<dbReference type="SUPFAM" id="SSF53597">
    <property type="entry name" value="Dihydrofolate reductase-like"/>
    <property type="match status" value="1"/>
</dbReference>
<name>A0ABN1JUQ7_9CLOT</name>
<evidence type="ECO:0000256" key="12">
    <source>
        <dbReference type="ARBA" id="ARBA00049861"/>
    </source>
</evidence>
<dbReference type="InterPro" id="IPR002125">
    <property type="entry name" value="CMP_dCMP_dom"/>
</dbReference>
<dbReference type="PROSITE" id="PS00903">
    <property type="entry name" value="CYT_DCMP_DEAMINASES_1"/>
    <property type="match status" value="1"/>
</dbReference>
<comment type="pathway">
    <text evidence="3 14">Cofactor biosynthesis; riboflavin biosynthesis; 5-amino-6-(D-ribitylamino)uracil from GTP: step 3/4.</text>
</comment>
<dbReference type="InterPro" id="IPR050765">
    <property type="entry name" value="Riboflavin_Biosynth_HTPR"/>
</dbReference>
<gene>
    <name evidence="16" type="primary">ribD</name>
    <name evidence="16" type="ORF">GCM10008906_35380</name>
</gene>
<evidence type="ECO:0000256" key="2">
    <source>
        <dbReference type="ARBA" id="ARBA00004882"/>
    </source>
</evidence>
<evidence type="ECO:0000256" key="6">
    <source>
        <dbReference type="ARBA" id="ARBA00022619"/>
    </source>
</evidence>
<dbReference type="RefSeq" id="WP_343763866.1">
    <property type="nucleotide sequence ID" value="NZ_BAAACG010000019.1"/>
</dbReference>
<feature type="domain" description="CMP/dCMP-type deaminase" evidence="15">
    <location>
        <begin position="4"/>
        <end position="125"/>
    </location>
</feature>
<dbReference type="Gene3D" id="3.40.430.10">
    <property type="entry name" value="Dihydrofolate Reductase, subunit A"/>
    <property type="match status" value="1"/>
</dbReference>
<evidence type="ECO:0000256" key="9">
    <source>
        <dbReference type="ARBA" id="ARBA00022857"/>
    </source>
</evidence>
<evidence type="ECO:0000256" key="11">
    <source>
        <dbReference type="ARBA" id="ARBA00023268"/>
    </source>
</evidence>
<dbReference type="InterPro" id="IPR002734">
    <property type="entry name" value="RibDG_C"/>
</dbReference>
<keyword evidence="10 14" id="KW-0560">Oxidoreductase</keyword>
<evidence type="ECO:0000256" key="8">
    <source>
        <dbReference type="ARBA" id="ARBA00022833"/>
    </source>
</evidence>
<dbReference type="EMBL" id="BAAACG010000019">
    <property type="protein sequence ID" value="GAA0747008.1"/>
    <property type="molecule type" value="Genomic_DNA"/>
</dbReference>
<keyword evidence="8 14" id="KW-0862">Zinc</keyword>
<dbReference type="Pfam" id="PF01872">
    <property type="entry name" value="RibD_C"/>
    <property type="match status" value="1"/>
</dbReference>
<dbReference type="InterPro" id="IPR011549">
    <property type="entry name" value="RibD_C"/>
</dbReference>
<evidence type="ECO:0000256" key="7">
    <source>
        <dbReference type="ARBA" id="ARBA00022723"/>
    </source>
</evidence>
<dbReference type="Pfam" id="PF00383">
    <property type="entry name" value="dCMP_cyt_deam_1"/>
    <property type="match status" value="1"/>
</dbReference>
<dbReference type="InterPro" id="IPR016193">
    <property type="entry name" value="Cytidine_deaminase-like"/>
</dbReference>
<comment type="catalytic activity">
    <reaction evidence="12 14">
        <text>5-amino-6-(5-phospho-D-ribitylamino)uracil + NADP(+) = 5-amino-6-(5-phospho-D-ribosylamino)uracil + NADPH + H(+)</text>
        <dbReference type="Rhea" id="RHEA:17845"/>
        <dbReference type="ChEBI" id="CHEBI:15378"/>
        <dbReference type="ChEBI" id="CHEBI:57783"/>
        <dbReference type="ChEBI" id="CHEBI:58349"/>
        <dbReference type="ChEBI" id="CHEBI:58421"/>
        <dbReference type="ChEBI" id="CHEBI:58453"/>
        <dbReference type="EC" id="1.1.1.193"/>
    </reaction>
</comment>
<keyword evidence="9 14" id="KW-0521">NADP</keyword>
<dbReference type="PANTHER" id="PTHR38011:SF7">
    <property type="entry name" value="2,5-DIAMINO-6-RIBOSYLAMINO-4(3H)-PYRIMIDINONE 5'-PHOSPHATE REDUCTASE"/>
    <property type="match status" value="1"/>
</dbReference>
<dbReference type="PIRSF" id="PIRSF006769">
    <property type="entry name" value="RibD"/>
    <property type="match status" value="1"/>
</dbReference>
<dbReference type="SUPFAM" id="SSF53927">
    <property type="entry name" value="Cytidine deaminase-like"/>
    <property type="match status" value="1"/>
</dbReference>
<dbReference type="EC" id="1.1.1.193" evidence="14"/>
<evidence type="ECO:0000256" key="13">
    <source>
        <dbReference type="ARBA" id="ARBA00049886"/>
    </source>
</evidence>
<keyword evidence="6 14" id="KW-0686">Riboflavin biosynthesis</keyword>
<comment type="catalytic activity">
    <reaction evidence="13 14">
        <text>2,5-diamino-6-hydroxy-4-(5-phosphoribosylamino)-pyrimidine + H2O + H(+) = 5-amino-6-(5-phospho-D-ribosylamino)uracil + NH4(+)</text>
        <dbReference type="Rhea" id="RHEA:21868"/>
        <dbReference type="ChEBI" id="CHEBI:15377"/>
        <dbReference type="ChEBI" id="CHEBI:15378"/>
        <dbReference type="ChEBI" id="CHEBI:28938"/>
        <dbReference type="ChEBI" id="CHEBI:58453"/>
        <dbReference type="ChEBI" id="CHEBI:58614"/>
        <dbReference type="EC" id="3.5.4.26"/>
    </reaction>
</comment>
<keyword evidence="7 14" id="KW-0479">Metal-binding</keyword>
<dbReference type="NCBIfam" id="TIGR00326">
    <property type="entry name" value="eubact_ribD"/>
    <property type="match status" value="1"/>
</dbReference>
<dbReference type="EC" id="3.5.4.26" evidence="14"/>
<evidence type="ECO:0000256" key="3">
    <source>
        <dbReference type="ARBA" id="ARBA00004910"/>
    </source>
</evidence>
<keyword evidence="11" id="KW-0511">Multifunctional enzyme</keyword>
<proteinExistence type="inferred from homology"/>
<dbReference type="Gene3D" id="3.40.140.10">
    <property type="entry name" value="Cytidine Deaminase, domain 2"/>
    <property type="match status" value="1"/>
</dbReference>
<comment type="cofactor">
    <cofactor evidence="14">
        <name>Zn(2+)</name>
        <dbReference type="ChEBI" id="CHEBI:29105"/>
    </cofactor>
    <text evidence="14">Binds 1 zinc ion.</text>
</comment>
<evidence type="ECO:0000313" key="17">
    <source>
        <dbReference type="Proteomes" id="UP001501510"/>
    </source>
</evidence>
<evidence type="ECO:0000256" key="14">
    <source>
        <dbReference type="PIRNR" id="PIRNR006769"/>
    </source>
</evidence>
<organism evidence="16 17">
    <name type="scientific">Clostridium oceanicum</name>
    <dbReference type="NCBI Taxonomy" id="1543"/>
    <lineage>
        <taxon>Bacteria</taxon>
        <taxon>Bacillati</taxon>
        <taxon>Bacillota</taxon>
        <taxon>Clostridia</taxon>
        <taxon>Eubacteriales</taxon>
        <taxon>Clostridiaceae</taxon>
        <taxon>Clostridium</taxon>
    </lineage>
</organism>
<comment type="pathway">
    <text evidence="2 14">Cofactor biosynthesis; riboflavin biosynthesis; 5-amino-6-(D-ribitylamino)uracil from GTP: step 2/4.</text>
</comment>
<dbReference type="CDD" id="cd01284">
    <property type="entry name" value="Riboflavin_deaminase-reductase"/>
    <property type="match status" value="1"/>
</dbReference>
<dbReference type="InterPro" id="IPR016192">
    <property type="entry name" value="APOBEC/CMP_deaminase_Zn-bd"/>
</dbReference>
<comment type="caution">
    <text evidence="16">The sequence shown here is derived from an EMBL/GenBank/DDBJ whole genome shotgun (WGS) entry which is preliminary data.</text>
</comment>
<accession>A0ABN1JUQ7</accession>
<comment type="similarity">
    <text evidence="5 14">In the C-terminal section; belongs to the HTP reductase family.</text>
</comment>
<dbReference type="InterPro" id="IPR024072">
    <property type="entry name" value="DHFR-like_dom_sf"/>
</dbReference>
<comment type="similarity">
    <text evidence="4 14">In the N-terminal section; belongs to the cytidine and deoxycytidylate deaminase family.</text>
</comment>
<dbReference type="Proteomes" id="UP001501510">
    <property type="component" value="Unassembled WGS sequence"/>
</dbReference>
<protein>
    <recommendedName>
        <fullName evidence="14">Riboflavin biosynthesis protein RibD</fullName>
    </recommendedName>
    <domain>
        <recommendedName>
            <fullName evidence="14">Diaminohydroxyphosphoribosylaminopyrimidine deaminase</fullName>
            <shortName evidence="14">DRAP deaminase</shortName>
            <ecNumber evidence="14">3.5.4.26</ecNumber>
        </recommendedName>
        <alternativeName>
            <fullName evidence="14">Riboflavin-specific deaminase</fullName>
        </alternativeName>
    </domain>
    <domain>
        <recommendedName>
            <fullName evidence="14">5-amino-6-(5-phosphoribosylamino)uracil reductase</fullName>
            <ecNumber evidence="14">1.1.1.193</ecNumber>
        </recommendedName>
        <alternativeName>
            <fullName evidence="14">HTP reductase</fullName>
        </alternativeName>
    </domain>
</protein>
<dbReference type="InterPro" id="IPR004794">
    <property type="entry name" value="Eubact_RibD"/>
</dbReference>
<evidence type="ECO:0000256" key="1">
    <source>
        <dbReference type="ARBA" id="ARBA00002151"/>
    </source>
</evidence>
<sequence>MEKINHEFYMKKVLDLAKKGKGLVNPNPKVGAIIVKNGEIISEGYHKYYGGPHAEVYALKNAKKDIKGATLYVNLEPCSHYGKTPSCAVAVSKSGIKTVVIAMKDPNPKVSGKGIKILEDSGIEVINGIMEKESKRLNEVFIKHITTKEPFVLMKTASTLDGKIATKTGESKWITGEKSREKVHSVRNEYMGIMVGINTVLKDDPLLTTRIEKGRDPKVIVIDSKLKIPKECKILKTVNDRKIYIACTDKCNKEKKEYLKQIGVNIIELKGNKEERVPLKNLMKVLGEKGLDSILLEGGGTLNFSALKEKIVDKAMCFVAPKIIGGKESKAMIEGEGISHLKDVFTLSSCSVETIGEDILIEGYINK</sequence>
<keyword evidence="17" id="KW-1185">Reference proteome</keyword>
<keyword evidence="14" id="KW-0378">Hydrolase</keyword>
<dbReference type="PANTHER" id="PTHR38011">
    <property type="entry name" value="DIHYDROFOLATE REDUCTASE FAMILY PROTEIN (AFU_ORTHOLOGUE AFUA_8G06820)"/>
    <property type="match status" value="1"/>
</dbReference>
<evidence type="ECO:0000256" key="10">
    <source>
        <dbReference type="ARBA" id="ARBA00023002"/>
    </source>
</evidence>
<comment type="function">
    <text evidence="1 14">Converts 2,5-diamino-6-(ribosylamino)-4(3h)-pyrimidinone 5'-phosphate into 5-amino-6-(ribosylamino)-2,4(1h,3h)-pyrimidinedione 5'-phosphate.</text>
</comment>
<reference evidence="17" key="1">
    <citation type="journal article" date="2019" name="Int. J. Syst. Evol. Microbiol.">
        <title>The Global Catalogue of Microorganisms (GCM) 10K type strain sequencing project: providing services to taxonomists for standard genome sequencing and annotation.</title>
        <authorList>
            <consortium name="The Broad Institute Genomics Platform"/>
            <consortium name="The Broad Institute Genome Sequencing Center for Infectious Disease"/>
            <person name="Wu L."/>
            <person name="Ma J."/>
        </authorList>
    </citation>
    <scope>NUCLEOTIDE SEQUENCE [LARGE SCALE GENOMIC DNA]</scope>
    <source>
        <strain evidence="17">JCM 1407</strain>
    </source>
</reference>